<dbReference type="RefSeq" id="WP_240276228.1">
    <property type="nucleotide sequence ID" value="NZ_JAKNTL010000002.1"/>
</dbReference>
<evidence type="ECO:0000313" key="4">
    <source>
        <dbReference type="Proteomes" id="UP000245695"/>
    </source>
</evidence>
<dbReference type="EMBL" id="LN650648">
    <property type="protein sequence ID" value="CEI71566.1"/>
    <property type="molecule type" value="Genomic_DNA"/>
</dbReference>
<dbReference type="AlphaFoldDB" id="A0A2P2BM91"/>
<dbReference type="Pfam" id="PF07670">
    <property type="entry name" value="Gate"/>
    <property type="match status" value="1"/>
</dbReference>
<dbReference type="Proteomes" id="UP000245695">
    <property type="component" value="Chromosome 1"/>
</dbReference>
<evidence type="ECO:0000313" key="3">
    <source>
        <dbReference type="EMBL" id="CEI71566.1"/>
    </source>
</evidence>
<proteinExistence type="predicted"/>
<reference evidence="3 4" key="1">
    <citation type="submission" date="2014-09" db="EMBL/GenBank/DDBJ databases">
        <authorList>
            <person name="Hornung B.V."/>
        </authorList>
    </citation>
    <scope>NUCLEOTIDE SEQUENCE [LARGE SCALE GENOMIC DNA]</scope>
    <source>
        <strain evidence="3 4">FRIFI</strain>
    </source>
</reference>
<dbReference type="KEGG" id="rhom:FRIFI_0010"/>
<feature type="transmembrane region" description="Helical" evidence="1">
    <location>
        <begin position="87"/>
        <end position="111"/>
    </location>
</feature>
<keyword evidence="1" id="KW-1133">Transmembrane helix</keyword>
<protein>
    <submittedName>
        <fullName evidence="3">Transporter gate domain protein</fullName>
    </submittedName>
</protein>
<feature type="transmembrane region" description="Helical" evidence="1">
    <location>
        <begin position="164"/>
        <end position="186"/>
    </location>
</feature>
<feature type="transmembrane region" description="Helical" evidence="1">
    <location>
        <begin position="6"/>
        <end position="25"/>
    </location>
</feature>
<evidence type="ECO:0000256" key="1">
    <source>
        <dbReference type="SAM" id="Phobius"/>
    </source>
</evidence>
<gene>
    <name evidence="3" type="ORF">FRIFI_0010</name>
</gene>
<organism evidence="3 4">
    <name type="scientific">Romboutsia hominis</name>
    <dbReference type="NCBI Taxonomy" id="1507512"/>
    <lineage>
        <taxon>Bacteria</taxon>
        <taxon>Bacillati</taxon>
        <taxon>Bacillota</taxon>
        <taxon>Clostridia</taxon>
        <taxon>Peptostreptococcales</taxon>
        <taxon>Peptostreptococcaceae</taxon>
        <taxon>Romboutsia</taxon>
    </lineage>
</organism>
<feature type="transmembrane region" description="Helical" evidence="1">
    <location>
        <begin position="132"/>
        <end position="152"/>
    </location>
</feature>
<accession>A0A2P2BM91</accession>
<keyword evidence="1" id="KW-0472">Membrane</keyword>
<dbReference type="InterPro" id="IPR011642">
    <property type="entry name" value="Gate_dom"/>
</dbReference>
<name>A0A2P2BM91_9FIRM</name>
<keyword evidence="1" id="KW-0812">Transmembrane</keyword>
<evidence type="ECO:0000259" key="2">
    <source>
        <dbReference type="Pfam" id="PF07670"/>
    </source>
</evidence>
<sequence length="193" mass="21170">MARIWFYMIAIGIIGSMVFNNLGELNKVILTEASKGVEFAISLAGVMALWMGIMNIAKDAGLIEKIGQKLNPIMTRLFPSIPKGHKAMSYMVMNIALNMVGAGNGATAFGLKAMEELQTLNPKKDTATNDMIMFLVINISSIQLIPFTMLKIRMDLGSQNPSQIIVTTLFATTVSTIIAIITCKLLQSKRRLR</sequence>
<keyword evidence="4" id="KW-1185">Reference proteome</keyword>
<feature type="transmembrane region" description="Helical" evidence="1">
    <location>
        <begin position="37"/>
        <end position="57"/>
    </location>
</feature>
<feature type="domain" description="Nucleoside transporter/FeoB GTPase Gate" evidence="2">
    <location>
        <begin position="41"/>
        <end position="149"/>
    </location>
</feature>